<dbReference type="InterPro" id="IPR050463">
    <property type="entry name" value="Gfo/Idh/MocA_oxidrdct_glycsds"/>
</dbReference>
<dbReference type="GO" id="GO:0050112">
    <property type="term" value="F:inositol 2-dehydrogenase (NAD+) activity"/>
    <property type="evidence" value="ECO:0007669"/>
    <property type="project" value="UniProtKB-EC"/>
</dbReference>
<dbReference type="KEGG" id="agv:OJF2_37070"/>
<dbReference type="InterPro" id="IPR036291">
    <property type="entry name" value="NAD(P)-bd_dom_sf"/>
</dbReference>
<evidence type="ECO:0000313" key="4">
    <source>
        <dbReference type="Proteomes" id="UP000324233"/>
    </source>
</evidence>
<accession>A0A5B9W3J9</accession>
<dbReference type="Pfam" id="PF22725">
    <property type="entry name" value="GFO_IDH_MocA_C3"/>
    <property type="match status" value="1"/>
</dbReference>
<evidence type="ECO:0000259" key="1">
    <source>
        <dbReference type="Pfam" id="PF01408"/>
    </source>
</evidence>
<dbReference type="NCBIfam" id="TIGR01409">
    <property type="entry name" value="TAT_signal_seq"/>
    <property type="match status" value="1"/>
</dbReference>
<dbReference type="PANTHER" id="PTHR43818">
    <property type="entry name" value="BCDNA.GH03377"/>
    <property type="match status" value="1"/>
</dbReference>
<dbReference type="RefSeq" id="WP_148594992.1">
    <property type="nucleotide sequence ID" value="NZ_CP042997.1"/>
</dbReference>
<feature type="domain" description="GFO/IDH/MocA-like oxidoreductase" evidence="2">
    <location>
        <begin position="186"/>
        <end position="321"/>
    </location>
</feature>
<dbReference type="SUPFAM" id="SSF51735">
    <property type="entry name" value="NAD(P)-binding Rossmann-fold domains"/>
    <property type="match status" value="1"/>
</dbReference>
<dbReference type="EC" id="1.1.1.18" evidence="3"/>
<dbReference type="SUPFAM" id="SSF55347">
    <property type="entry name" value="Glyceraldehyde-3-phosphate dehydrogenase-like, C-terminal domain"/>
    <property type="match status" value="1"/>
</dbReference>
<dbReference type="InterPro" id="IPR006311">
    <property type="entry name" value="TAT_signal"/>
</dbReference>
<dbReference type="Gene3D" id="3.30.360.10">
    <property type="entry name" value="Dihydrodipicolinate Reductase, domain 2"/>
    <property type="match status" value="1"/>
</dbReference>
<protein>
    <submittedName>
        <fullName evidence="3">Inositol 2-dehydrogenase/D-chiro-inositol 3-dehydrogenase</fullName>
        <ecNumber evidence="3">1.1.1.18</ecNumber>
    </submittedName>
</protein>
<feature type="domain" description="Gfo/Idh/MocA-like oxidoreductase N-terminal" evidence="1">
    <location>
        <begin position="39"/>
        <end position="176"/>
    </location>
</feature>
<dbReference type="PROSITE" id="PS51318">
    <property type="entry name" value="TAT"/>
    <property type="match status" value="1"/>
</dbReference>
<reference evidence="3 4" key="1">
    <citation type="submission" date="2019-08" db="EMBL/GenBank/DDBJ databases">
        <title>Deep-cultivation of Planctomycetes and their phenomic and genomic characterization uncovers novel biology.</title>
        <authorList>
            <person name="Wiegand S."/>
            <person name="Jogler M."/>
            <person name="Boedeker C."/>
            <person name="Pinto D."/>
            <person name="Vollmers J."/>
            <person name="Rivas-Marin E."/>
            <person name="Kohn T."/>
            <person name="Peeters S.H."/>
            <person name="Heuer A."/>
            <person name="Rast P."/>
            <person name="Oberbeckmann S."/>
            <person name="Bunk B."/>
            <person name="Jeske O."/>
            <person name="Meyerdierks A."/>
            <person name="Storesund J.E."/>
            <person name="Kallscheuer N."/>
            <person name="Luecker S."/>
            <person name="Lage O.M."/>
            <person name="Pohl T."/>
            <person name="Merkel B.J."/>
            <person name="Hornburger P."/>
            <person name="Mueller R.-W."/>
            <person name="Bruemmer F."/>
            <person name="Labrenz M."/>
            <person name="Spormann A.M."/>
            <person name="Op den Camp H."/>
            <person name="Overmann J."/>
            <person name="Amann R."/>
            <person name="Jetten M.S.M."/>
            <person name="Mascher T."/>
            <person name="Medema M.H."/>
            <person name="Devos D.P."/>
            <person name="Kaster A.-K."/>
            <person name="Ovreas L."/>
            <person name="Rohde M."/>
            <person name="Galperin M.Y."/>
            <person name="Jogler C."/>
        </authorList>
    </citation>
    <scope>NUCLEOTIDE SEQUENCE [LARGE SCALE GENOMIC DNA]</scope>
    <source>
        <strain evidence="3 4">OJF2</strain>
    </source>
</reference>
<keyword evidence="3" id="KW-0560">Oxidoreductase</keyword>
<evidence type="ECO:0000313" key="3">
    <source>
        <dbReference type="EMBL" id="QEH35162.1"/>
    </source>
</evidence>
<dbReference type="InterPro" id="IPR055170">
    <property type="entry name" value="GFO_IDH_MocA-like_dom"/>
</dbReference>
<dbReference type="Pfam" id="PF01408">
    <property type="entry name" value="GFO_IDH_MocA"/>
    <property type="match status" value="1"/>
</dbReference>
<evidence type="ECO:0000259" key="2">
    <source>
        <dbReference type="Pfam" id="PF22725"/>
    </source>
</evidence>
<dbReference type="AlphaFoldDB" id="A0A5B9W3J9"/>
<gene>
    <name evidence="3" type="primary">iolG_10</name>
    <name evidence="3" type="ORF">OJF2_37070</name>
</gene>
<proteinExistence type="predicted"/>
<dbReference type="GO" id="GO:0000166">
    <property type="term" value="F:nucleotide binding"/>
    <property type="evidence" value="ECO:0007669"/>
    <property type="project" value="InterPro"/>
</dbReference>
<name>A0A5B9W3J9_9BACT</name>
<dbReference type="PANTHER" id="PTHR43818:SF5">
    <property type="entry name" value="OXIDOREDUCTASE FAMILY PROTEIN"/>
    <property type="match status" value="1"/>
</dbReference>
<dbReference type="Proteomes" id="UP000324233">
    <property type="component" value="Chromosome"/>
</dbReference>
<dbReference type="InterPro" id="IPR000683">
    <property type="entry name" value="Gfo/Idh/MocA-like_OxRdtase_N"/>
</dbReference>
<dbReference type="EMBL" id="CP042997">
    <property type="protein sequence ID" value="QEH35162.1"/>
    <property type="molecule type" value="Genomic_DNA"/>
</dbReference>
<keyword evidence="4" id="KW-1185">Reference proteome</keyword>
<sequence>MRPPSSSDLSRRDFVKGAAAASTAALAPANAHAAGGDEIKLALVGCGGRGTGAAADALGNRTHSNVRLVALADAFEGPVERALNDLKGQFHDKVDVPPDRRFVGLDAYEKAISAGADVVMLCTPPGFRPAHLAAAVAARKNVFLEKPVAVDAPGYRAVKAAGEEAKRRGLSIAVGHHLRHAKNHKEVVARIHDGLIGDLMFTRAFFRTQGIWNRPRQPGMTEMQYQVNNWYHFVWLSGDHNVEQHVHGIDACNWIARGVPVQATGLGGRQVRAEPGIGEIYDHHCVQYAYGDGTFSFSECSQIAGTYSNFSHQAYGTKGYVNFDGNDLVTIREKGKPARTLKPGRDGHQVEWDDFLAAIVAGRRYDELDGAADSTMTAILGRMATYSGQLVTWDEAVKSDLSYAPDRIAWDAPPRTKPGPDGIYPCAMPGITKAF</sequence>
<dbReference type="InterPro" id="IPR019546">
    <property type="entry name" value="TAT_signal_bac_arc"/>
</dbReference>
<organism evidence="3 4">
    <name type="scientific">Aquisphaera giovannonii</name>
    <dbReference type="NCBI Taxonomy" id="406548"/>
    <lineage>
        <taxon>Bacteria</taxon>
        <taxon>Pseudomonadati</taxon>
        <taxon>Planctomycetota</taxon>
        <taxon>Planctomycetia</taxon>
        <taxon>Isosphaerales</taxon>
        <taxon>Isosphaeraceae</taxon>
        <taxon>Aquisphaera</taxon>
    </lineage>
</organism>
<dbReference type="Gene3D" id="3.40.50.720">
    <property type="entry name" value="NAD(P)-binding Rossmann-like Domain"/>
    <property type="match status" value="1"/>
</dbReference>
<dbReference type="OrthoDB" id="253515at2"/>